<sequence>MPFQIELAFQGLVDRFDHLPQRLEQRSTGPRGFVFAGRPQKVHTVLGQLLLEGSAVVVLIGDEGLTRPVTDQD</sequence>
<evidence type="ECO:0000313" key="2">
    <source>
        <dbReference type="Proteomes" id="UP001225356"/>
    </source>
</evidence>
<accession>A0ABT9Q2W4</accession>
<protein>
    <submittedName>
        <fullName evidence="1">Uncharacterized protein</fullName>
    </submittedName>
</protein>
<keyword evidence="2" id="KW-1185">Reference proteome</keyword>
<reference evidence="1 2" key="1">
    <citation type="submission" date="2023-07" db="EMBL/GenBank/DDBJ databases">
        <title>Sequencing the genomes of 1000 actinobacteria strains.</title>
        <authorList>
            <person name="Klenk H.-P."/>
        </authorList>
    </citation>
    <scope>NUCLEOTIDE SEQUENCE [LARGE SCALE GENOMIC DNA]</scope>
    <source>
        <strain evidence="1 2">DSM 46740</strain>
    </source>
</reference>
<dbReference type="Proteomes" id="UP001225356">
    <property type="component" value="Unassembled WGS sequence"/>
</dbReference>
<organism evidence="1 2">
    <name type="scientific">Streptosporangium lutulentum</name>
    <dbReference type="NCBI Taxonomy" id="1461250"/>
    <lineage>
        <taxon>Bacteria</taxon>
        <taxon>Bacillati</taxon>
        <taxon>Actinomycetota</taxon>
        <taxon>Actinomycetes</taxon>
        <taxon>Streptosporangiales</taxon>
        <taxon>Streptosporangiaceae</taxon>
        <taxon>Streptosporangium</taxon>
    </lineage>
</organism>
<comment type="caution">
    <text evidence="1">The sequence shown here is derived from an EMBL/GenBank/DDBJ whole genome shotgun (WGS) entry which is preliminary data.</text>
</comment>
<dbReference type="EMBL" id="JAUSQU010000001">
    <property type="protein sequence ID" value="MDP9841063.1"/>
    <property type="molecule type" value="Genomic_DNA"/>
</dbReference>
<evidence type="ECO:0000313" key="1">
    <source>
        <dbReference type="EMBL" id="MDP9841063.1"/>
    </source>
</evidence>
<name>A0ABT9Q2W4_9ACTN</name>
<proteinExistence type="predicted"/>
<gene>
    <name evidence="1" type="ORF">J2853_000274</name>
</gene>